<dbReference type="EMBL" id="SRLO01000039">
    <property type="protein sequence ID" value="TNN82508.1"/>
    <property type="molecule type" value="Genomic_DNA"/>
</dbReference>
<gene>
    <name evidence="1" type="ORF">EYF80_007343</name>
</gene>
<evidence type="ECO:0000313" key="1">
    <source>
        <dbReference type="EMBL" id="TNN82508.1"/>
    </source>
</evidence>
<reference evidence="1 2" key="1">
    <citation type="submission" date="2019-03" db="EMBL/GenBank/DDBJ databases">
        <title>First draft genome of Liparis tanakae, snailfish: a comprehensive survey of snailfish specific genes.</title>
        <authorList>
            <person name="Kim W."/>
            <person name="Song I."/>
            <person name="Jeong J.-H."/>
            <person name="Kim D."/>
            <person name="Kim S."/>
            <person name="Ryu S."/>
            <person name="Song J.Y."/>
            <person name="Lee S.K."/>
        </authorList>
    </citation>
    <scope>NUCLEOTIDE SEQUENCE [LARGE SCALE GENOMIC DNA]</scope>
    <source>
        <tissue evidence="1">Muscle</tissue>
    </source>
</reference>
<protein>
    <submittedName>
        <fullName evidence="1">Uncharacterized protein</fullName>
    </submittedName>
</protein>
<comment type="caution">
    <text evidence="1">The sequence shown here is derived from an EMBL/GenBank/DDBJ whole genome shotgun (WGS) entry which is preliminary data.</text>
</comment>
<sequence length="87" mass="9454">MDGARLCLPLPTLTGEQRATACDIFQPINKERHWAKLSYCSSSISLWVTPDSMQLIMHPNDFSASGAIALQSIQSILNGGLIIPKAI</sequence>
<name>A0A4Z2IYD5_9TELE</name>
<keyword evidence="2" id="KW-1185">Reference proteome</keyword>
<organism evidence="1 2">
    <name type="scientific">Liparis tanakae</name>
    <name type="common">Tanaka's snailfish</name>
    <dbReference type="NCBI Taxonomy" id="230148"/>
    <lineage>
        <taxon>Eukaryota</taxon>
        <taxon>Metazoa</taxon>
        <taxon>Chordata</taxon>
        <taxon>Craniata</taxon>
        <taxon>Vertebrata</taxon>
        <taxon>Euteleostomi</taxon>
        <taxon>Actinopterygii</taxon>
        <taxon>Neopterygii</taxon>
        <taxon>Teleostei</taxon>
        <taxon>Neoteleostei</taxon>
        <taxon>Acanthomorphata</taxon>
        <taxon>Eupercaria</taxon>
        <taxon>Perciformes</taxon>
        <taxon>Cottioidei</taxon>
        <taxon>Cottales</taxon>
        <taxon>Liparidae</taxon>
        <taxon>Liparis</taxon>
    </lineage>
</organism>
<dbReference type="AlphaFoldDB" id="A0A4Z2IYD5"/>
<accession>A0A4Z2IYD5</accession>
<proteinExistence type="predicted"/>
<dbReference type="Proteomes" id="UP000314294">
    <property type="component" value="Unassembled WGS sequence"/>
</dbReference>
<evidence type="ECO:0000313" key="2">
    <source>
        <dbReference type="Proteomes" id="UP000314294"/>
    </source>
</evidence>